<dbReference type="PANTHER" id="PTHR13359">
    <property type="entry name" value="39S RIBOSOMAL PROTEIN L40, MITOCHONDRIAL"/>
    <property type="match status" value="1"/>
</dbReference>
<dbReference type="Gene3D" id="6.10.250.3440">
    <property type="match status" value="1"/>
</dbReference>
<keyword evidence="3" id="KW-0809">Transit peptide</keyword>
<sequence length="202" mass="23515">MLRAIQQAPRWLCGQADGRIMRLDPEANRRCISTTAILNAEPPKKKRRIDPAVLKLRIERKIKKTEREINKLEAEPKQHIPILEYQLTNSDIRDLKARPRHSMEEFGLTPGALLGARRLWSFYRQEQARLERKTVRRVELAQAKALEHLKNLDAELYDNTVAIDETILIPYTSSHIRRETAPNPHYTPPDGIIKDVTKDWVM</sequence>
<keyword evidence="6" id="KW-0687">Ribonucleoprotein</keyword>
<dbReference type="GO" id="GO:0005762">
    <property type="term" value="C:mitochondrial large ribosomal subunit"/>
    <property type="evidence" value="ECO:0007669"/>
    <property type="project" value="InterPro"/>
</dbReference>
<accession>A0A6G1SLK6</accession>
<dbReference type="InterPro" id="IPR039145">
    <property type="entry name" value="Ribosomal_mL40_metazoa/plant"/>
</dbReference>
<reference evidence="8" key="1">
    <citation type="submission" date="2018-10" db="EMBL/GenBank/DDBJ databases">
        <title>Transcriptome assembly of Aceria tosichella (Wheat curl mite) Type 2.</title>
        <authorList>
            <person name="Scully E.D."/>
            <person name="Geib S.M."/>
            <person name="Palmer N.A."/>
            <person name="Gupta A.K."/>
            <person name="Sarath G."/>
            <person name="Tatineni S."/>
        </authorList>
    </citation>
    <scope>NUCLEOTIDE SEQUENCE</scope>
    <source>
        <strain evidence="8">LincolnNE</strain>
    </source>
</reference>
<dbReference type="EMBL" id="GGYP01006488">
    <property type="protein sequence ID" value="MDE51259.1"/>
    <property type="molecule type" value="Transcribed_RNA"/>
</dbReference>
<evidence type="ECO:0000256" key="6">
    <source>
        <dbReference type="ARBA" id="ARBA00023274"/>
    </source>
</evidence>
<keyword evidence="5" id="KW-0496">Mitochondrion</keyword>
<comment type="subcellular location">
    <subcellularLocation>
        <location evidence="1">Mitochondrion</location>
    </subcellularLocation>
</comment>
<keyword evidence="4 8" id="KW-0689">Ribosomal protein</keyword>
<gene>
    <name evidence="8" type="primary">Mrpl40</name>
    <name evidence="8" type="ORF">g.9954</name>
</gene>
<dbReference type="AlphaFoldDB" id="A0A6G1SLK6"/>
<organism evidence="8">
    <name type="scientific">Aceria tosichella</name>
    <name type="common">wheat curl mite</name>
    <dbReference type="NCBI Taxonomy" id="561515"/>
    <lineage>
        <taxon>Eukaryota</taxon>
        <taxon>Metazoa</taxon>
        <taxon>Ecdysozoa</taxon>
        <taxon>Arthropoda</taxon>
        <taxon>Chelicerata</taxon>
        <taxon>Arachnida</taxon>
        <taxon>Acari</taxon>
        <taxon>Acariformes</taxon>
        <taxon>Trombidiformes</taxon>
        <taxon>Prostigmata</taxon>
        <taxon>Eupodina</taxon>
        <taxon>Eriophyoidea</taxon>
        <taxon>Eriophyidae</taxon>
        <taxon>Eriophyinae</taxon>
        <taxon>Aceriini</taxon>
        <taxon>Aceria</taxon>
    </lineage>
</organism>
<evidence type="ECO:0000256" key="3">
    <source>
        <dbReference type="ARBA" id="ARBA00022946"/>
    </source>
</evidence>
<protein>
    <recommendedName>
        <fullName evidence="7">Large ribosomal subunit protein mL40</fullName>
    </recommendedName>
</protein>
<evidence type="ECO:0000313" key="8">
    <source>
        <dbReference type="EMBL" id="MDE51259.1"/>
    </source>
</evidence>
<evidence type="ECO:0000256" key="4">
    <source>
        <dbReference type="ARBA" id="ARBA00022980"/>
    </source>
</evidence>
<name>A0A6G1SLK6_9ACAR</name>
<evidence type="ECO:0000256" key="1">
    <source>
        <dbReference type="ARBA" id="ARBA00004173"/>
    </source>
</evidence>
<evidence type="ECO:0000256" key="5">
    <source>
        <dbReference type="ARBA" id="ARBA00023128"/>
    </source>
</evidence>
<evidence type="ECO:0000256" key="7">
    <source>
        <dbReference type="ARBA" id="ARBA00035192"/>
    </source>
</evidence>
<dbReference type="PANTHER" id="PTHR13359:SF2">
    <property type="entry name" value="LARGE RIBOSOMAL SUBUNIT PROTEIN ML40"/>
    <property type="match status" value="1"/>
</dbReference>
<proteinExistence type="inferred from homology"/>
<dbReference type="Pfam" id="PF09812">
    <property type="entry name" value="MRP-L28"/>
    <property type="match status" value="1"/>
</dbReference>
<evidence type="ECO:0000256" key="2">
    <source>
        <dbReference type="ARBA" id="ARBA00009360"/>
    </source>
</evidence>
<comment type="similarity">
    <text evidence="2">Belongs to the mitochondrion-specific ribosomal protein mL40 family.</text>
</comment>
<dbReference type="InterPro" id="IPR019192">
    <property type="entry name" value="Ribosomal_mL40"/>
</dbReference>